<dbReference type="PATRIC" id="fig|913848.6.peg.2605"/>
<organism evidence="6 7">
    <name type="scientific">Loigolactobacillus coryniformis subsp. coryniformis KCTC 3167 = DSM 20001</name>
    <dbReference type="NCBI Taxonomy" id="913848"/>
    <lineage>
        <taxon>Bacteria</taxon>
        <taxon>Bacillati</taxon>
        <taxon>Bacillota</taxon>
        <taxon>Bacilli</taxon>
        <taxon>Lactobacillales</taxon>
        <taxon>Lactobacillaceae</taxon>
        <taxon>Loigolactobacillus</taxon>
    </lineage>
</organism>
<evidence type="ECO:0000313" key="6">
    <source>
        <dbReference type="EMBL" id="KRK14280.1"/>
    </source>
</evidence>
<evidence type="ECO:0000256" key="3">
    <source>
        <dbReference type="ARBA" id="ARBA00022806"/>
    </source>
</evidence>
<evidence type="ECO:0000256" key="2">
    <source>
        <dbReference type="ARBA" id="ARBA00022801"/>
    </source>
</evidence>
<dbReference type="InterPro" id="IPR014016">
    <property type="entry name" value="UvrD-like_ATP-bd"/>
</dbReference>
<dbReference type="GO" id="GO:0043138">
    <property type="term" value="F:3'-5' DNA helicase activity"/>
    <property type="evidence" value="ECO:0007669"/>
    <property type="project" value="TreeGrafter"/>
</dbReference>
<feature type="domain" description="UvrD-like helicase ATP-binding" evidence="5">
    <location>
        <begin position="35"/>
        <end position="165"/>
    </location>
</feature>
<evidence type="ECO:0000256" key="1">
    <source>
        <dbReference type="ARBA" id="ARBA00022741"/>
    </source>
</evidence>
<keyword evidence="2" id="KW-0378">Hydrolase</keyword>
<comment type="caution">
    <text evidence="6">The sequence shown here is derived from an EMBL/GenBank/DDBJ whole genome shotgun (WGS) entry which is preliminary data.</text>
</comment>
<dbReference type="Gene3D" id="3.40.50.300">
    <property type="entry name" value="P-loop containing nucleotide triphosphate hydrolases"/>
    <property type="match status" value="2"/>
</dbReference>
<evidence type="ECO:0000256" key="4">
    <source>
        <dbReference type="ARBA" id="ARBA00022840"/>
    </source>
</evidence>
<sequence length="359" mass="40371">MFEQTPTNATLADRLESVRLNLQQLLTQDVRTAATNEQILAELDNLTTAQQVKIFGRPRQVNNERQLAQYARKLRRYQLTDLATQIDQYAWLDWSAWMQQLLPGITASLTDLVFVLIHLTKFNYDQIKFLMVDELQDYQLDELQLVTMLFPRAKLTLLGDENQAINTNTPGFDQIVTQLQVQGKSAHLFELTKSYRSTQEVTTLFREFAVDKNLEMVSVQRHGQRPELRSSSDFASMLADLNQVLQQENSGSTAIVTLLPEMVESVYAGLKALTPTLALVKNGGMTTKQAVILPLTLAKGLEFDRVLLLDVSQAQLAVVTPERLNKLLYTGISRATKTVQLFASGTVHPTVTAAFQAIK</sequence>
<dbReference type="PANTHER" id="PTHR11070:SF2">
    <property type="entry name" value="ATP-DEPENDENT DNA HELICASE SRS2"/>
    <property type="match status" value="1"/>
</dbReference>
<dbReference type="Proteomes" id="UP000051181">
    <property type="component" value="Unassembled WGS sequence"/>
</dbReference>
<dbReference type="eggNOG" id="COG3973">
    <property type="taxonomic scope" value="Bacteria"/>
</dbReference>
<dbReference type="Pfam" id="PF00580">
    <property type="entry name" value="UvrD-helicase"/>
    <property type="match status" value="1"/>
</dbReference>
<keyword evidence="4" id="KW-0067">ATP-binding</keyword>
<dbReference type="GO" id="GO:0000725">
    <property type="term" value="P:recombinational repair"/>
    <property type="evidence" value="ECO:0007669"/>
    <property type="project" value="TreeGrafter"/>
</dbReference>
<keyword evidence="1" id="KW-0547">Nucleotide-binding</keyword>
<gene>
    <name evidence="6" type="ORF">FD22_GL002557</name>
</gene>
<proteinExistence type="predicted"/>
<dbReference type="GO" id="GO:0016787">
    <property type="term" value="F:hydrolase activity"/>
    <property type="evidence" value="ECO:0007669"/>
    <property type="project" value="UniProtKB-KW"/>
</dbReference>
<dbReference type="InterPro" id="IPR000212">
    <property type="entry name" value="DNA_helicase_UvrD/REP"/>
</dbReference>
<dbReference type="AlphaFoldDB" id="A0A0R1EXP4"/>
<dbReference type="GO" id="GO:0003677">
    <property type="term" value="F:DNA binding"/>
    <property type="evidence" value="ECO:0007669"/>
    <property type="project" value="InterPro"/>
</dbReference>
<name>A0A0R1EXP4_9LACO</name>
<dbReference type="GO" id="GO:0005524">
    <property type="term" value="F:ATP binding"/>
    <property type="evidence" value="ECO:0007669"/>
    <property type="project" value="UniProtKB-KW"/>
</dbReference>
<dbReference type="SUPFAM" id="SSF52540">
    <property type="entry name" value="P-loop containing nucleoside triphosphate hydrolases"/>
    <property type="match status" value="1"/>
</dbReference>
<dbReference type="InterPro" id="IPR027417">
    <property type="entry name" value="P-loop_NTPase"/>
</dbReference>
<dbReference type="EMBL" id="AZCN01000092">
    <property type="protein sequence ID" value="KRK14280.1"/>
    <property type="molecule type" value="Genomic_DNA"/>
</dbReference>
<reference evidence="6 7" key="1">
    <citation type="journal article" date="2015" name="Genome Announc.">
        <title>Expanding the biotechnology potential of lactobacilli through comparative genomics of 213 strains and associated genera.</title>
        <authorList>
            <person name="Sun Z."/>
            <person name="Harris H.M."/>
            <person name="McCann A."/>
            <person name="Guo C."/>
            <person name="Argimon S."/>
            <person name="Zhang W."/>
            <person name="Yang X."/>
            <person name="Jeffery I.B."/>
            <person name="Cooney J.C."/>
            <person name="Kagawa T.F."/>
            <person name="Liu W."/>
            <person name="Song Y."/>
            <person name="Salvetti E."/>
            <person name="Wrobel A."/>
            <person name="Rasinkangas P."/>
            <person name="Parkhill J."/>
            <person name="Rea M.C."/>
            <person name="O'Sullivan O."/>
            <person name="Ritari J."/>
            <person name="Douillard F.P."/>
            <person name="Paul Ross R."/>
            <person name="Yang R."/>
            <person name="Briner A.E."/>
            <person name="Felis G.E."/>
            <person name="de Vos W.M."/>
            <person name="Barrangou R."/>
            <person name="Klaenhammer T.R."/>
            <person name="Caufield P.W."/>
            <person name="Cui Y."/>
            <person name="Zhang H."/>
            <person name="O'Toole P.W."/>
        </authorList>
    </citation>
    <scope>NUCLEOTIDE SEQUENCE [LARGE SCALE GENOMIC DNA]</scope>
    <source>
        <strain evidence="6 7">DSM 20001</strain>
    </source>
</reference>
<dbReference type="PANTHER" id="PTHR11070">
    <property type="entry name" value="UVRD / RECB / PCRA DNA HELICASE FAMILY MEMBER"/>
    <property type="match status" value="1"/>
</dbReference>
<keyword evidence="3 6" id="KW-0347">Helicase</keyword>
<evidence type="ECO:0000259" key="5">
    <source>
        <dbReference type="Pfam" id="PF00580"/>
    </source>
</evidence>
<protein>
    <submittedName>
        <fullName evidence="6">DNA RNA helicase, superfamily I</fullName>
    </submittedName>
</protein>
<evidence type="ECO:0000313" key="7">
    <source>
        <dbReference type="Proteomes" id="UP000051181"/>
    </source>
</evidence>
<accession>A0A0R1EXP4</accession>